<dbReference type="PANTHER" id="PTHR38682:SF1">
    <property type="entry name" value="V-TYPE ATP SYNTHASE SUBUNIT C"/>
    <property type="match status" value="1"/>
</dbReference>
<dbReference type="SUPFAM" id="SSF103486">
    <property type="entry name" value="V-type ATP synthase subunit C"/>
    <property type="match status" value="1"/>
</dbReference>
<comment type="caution">
    <text evidence="4">The sequence shown here is derived from an EMBL/GenBank/DDBJ whole genome shotgun (WGS) entry which is preliminary data.</text>
</comment>
<reference evidence="5" key="1">
    <citation type="submission" date="2016-06" db="EMBL/GenBank/DDBJ databases">
        <title>Four novel species of enterococci isolated from chicken manure.</title>
        <authorList>
            <person name="Van Tyne D."/>
        </authorList>
    </citation>
    <scope>NUCLEOTIDE SEQUENCE [LARGE SCALE GENOMIC DNA]</scope>
    <source>
        <strain evidence="5">JM9A</strain>
    </source>
</reference>
<comment type="similarity">
    <text evidence="1">Belongs to the V-ATPase V0D/AC39 subunit family.</text>
</comment>
<evidence type="ECO:0000256" key="3">
    <source>
        <dbReference type="ARBA" id="ARBA00023065"/>
    </source>
</evidence>
<dbReference type="Gene3D" id="1.10.132.50">
    <property type="entry name" value="ATP synthase (C/AC39) subunit, domain 3"/>
    <property type="match status" value="1"/>
</dbReference>
<evidence type="ECO:0000256" key="1">
    <source>
        <dbReference type="ARBA" id="ARBA00006709"/>
    </source>
</evidence>
<dbReference type="InterPro" id="IPR050873">
    <property type="entry name" value="V-ATPase_V0D/AC39_subunit"/>
</dbReference>
<dbReference type="PANTHER" id="PTHR38682">
    <property type="entry name" value="V-TYPE ATP SYNTHASE SUBUNIT C"/>
    <property type="match status" value="1"/>
</dbReference>
<evidence type="ECO:0000313" key="4">
    <source>
        <dbReference type="EMBL" id="MEO1781891.1"/>
    </source>
</evidence>
<dbReference type="Gene3D" id="1.20.1690.10">
    <property type="entry name" value="V-type ATP synthase subunit C domain"/>
    <property type="match status" value="2"/>
</dbReference>
<dbReference type="Proteomes" id="UP001429357">
    <property type="component" value="Unassembled WGS sequence"/>
</dbReference>
<keyword evidence="3" id="KW-0406">Ion transport</keyword>
<gene>
    <name evidence="4" type="ORF">BAU18_001484</name>
</gene>
<dbReference type="InterPro" id="IPR036079">
    <property type="entry name" value="ATPase_csu/dsu_sf"/>
</dbReference>
<dbReference type="Pfam" id="PF01992">
    <property type="entry name" value="vATP-synt_AC39"/>
    <property type="match status" value="1"/>
</dbReference>
<accession>A0ABV0F1H5</accession>
<evidence type="ECO:0000313" key="5">
    <source>
        <dbReference type="Proteomes" id="UP001429357"/>
    </source>
</evidence>
<dbReference type="InterPro" id="IPR044911">
    <property type="entry name" value="V-type_ATPase_csu/dsu_dom_3"/>
</dbReference>
<sequence>MAKELYHQLNPLIRLKETELLTPEVFQQLIDATDFKKIVAILTPTVYGQYLTADFQQDFEKSLNQELLTTFEELEKAAPDANLVWVYTMRYTFHNLKVLTKAYYVGEDYDYLYLPDGLYGMDELKHAVETGKSATLPEGVLKSIQEVKEGMEESRILQGIDVIYDRSFLTEQRRLGEALGYPELLEEIIAFIDLTNLITALRCLQQHRSQAFMSTVLSSSGSIEKEVLMRFAESDPQHLVAFIRNSSYGDLLAPAFESEEINYGKLDLIKDNYLTQMFASAQTTAFGPLPLLAFLNAKDIEIKNLRLILVGKRAGFSKSQLQERMRMTYGV</sequence>
<dbReference type="InterPro" id="IPR002843">
    <property type="entry name" value="ATPase_V0-cplx_csu/dsu"/>
</dbReference>
<name>A0ABV0F1H5_9ENTE</name>
<keyword evidence="5" id="KW-1185">Reference proteome</keyword>
<dbReference type="RefSeq" id="WP_161869186.1">
    <property type="nucleotide sequence ID" value="NZ_JAQFAM010000004.1"/>
</dbReference>
<dbReference type="EMBL" id="MAEI02000001">
    <property type="protein sequence ID" value="MEO1781891.1"/>
    <property type="molecule type" value="Genomic_DNA"/>
</dbReference>
<keyword evidence="2" id="KW-0813">Transport</keyword>
<protein>
    <submittedName>
        <fullName evidence="4">V/A-type H+/Na+-transporting ATPase subunit C</fullName>
    </submittedName>
</protein>
<dbReference type="InterPro" id="IPR035067">
    <property type="entry name" value="V-type_ATPase_csu/dsu"/>
</dbReference>
<organism evidence="4 5">
    <name type="scientific">Enterococcus diestrammenae</name>
    <dbReference type="NCBI Taxonomy" id="1155073"/>
    <lineage>
        <taxon>Bacteria</taxon>
        <taxon>Bacillati</taxon>
        <taxon>Bacillota</taxon>
        <taxon>Bacilli</taxon>
        <taxon>Lactobacillales</taxon>
        <taxon>Enterococcaceae</taxon>
        <taxon>Enterococcus</taxon>
    </lineage>
</organism>
<reference evidence="4 5" key="2">
    <citation type="submission" date="2024-02" db="EMBL/GenBank/DDBJ databases">
        <title>The Genome Sequence of Enterococcus diestrammenae JM9A.</title>
        <authorList>
            <person name="Earl A."/>
            <person name="Manson A."/>
            <person name="Gilmore M."/>
            <person name="Sanders J."/>
            <person name="Shea T."/>
            <person name="Howe W."/>
            <person name="Livny J."/>
            <person name="Cuomo C."/>
            <person name="Neafsey D."/>
            <person name="Birren B."/>
        </authorList>
    </citation>
    <scope>NUCLEOTIDE SEQUENCE [LARGE SCALE GENOMIC DNA]</scope>
    <source>
        <strain evidence="4 5">JM9A</strain>
    </source>
</reference>
<proteinExistence type="inferred from homology"/>
<evidence type="ECO:0000256" key="2">
    <source>
        <dbReference type="ARBA" id="ARBA00022448"/>
    </source>
</evidence>